<evidence type="ECO:0000256" key="1">
    <source>
        <dbReference type="SAM" id="MobiDB-lite"/>
    </source>
</evidence>
<feature type="compositionally biased region" description="Low complexity" evidence="1">
    <location>
        <begin position="149"/>
        <end position="158"/>
    </location>
</feature>
<sequence>MAFIVTGYPARLMPPFSAPTDVRFPPPGTGGPPHYGRRVDWVNQPTADTKSTGSNIIQIAQKQLIMESFRRESSNLLERIKNGEVTREQVAPELYKLFQAYNILNFMPYLRQFFPPPVNAVPQGRTVFGNVAPFRAGLAMFNGQQYYGPQPGYPPNGNFAPNQGFPAPPHGAQPSSGTPFRTPPFGAPPFRPPPPPGYPSRPPQRKPFWRDYPNPENHRSGAALNKANARNKNGKRNAPPSSPKQLLELKPEYARKRFRGSSERMGSSAGSEEELNNAPTNFHNENHKSRN</sequence>
<reference evidence="3" key="1">
    <citation type="submission" date="2020-12" db="UniProtKB">
        <authorList>
            <consortium name="WormBaseParasite"/>
        </authorList>
    </citation>
    <scope>IDENTIFICATION</scope>
    <source>
        <strain evidence="3">MHco3</strain>
    </source>
</reference>
<feature type="compositionally biased region" description="Low complexity" evidence="1">
    <location>
        <begin position="221"/>
        <end position="231"/>
    </location>
</feature>
<evidence type="ECO:0000313" key="3">
    <source>
        <dbReference type="WBParaSite" id="HCON_00165660-00001"/>
    </source>
</evidence>
<proteinExistence type="predicted"/>
<organism evidence="2 3">
    <name type="scientific">Haemonchus contortus</name>
    <name type="common">Barber pole worm</name>
    <dbReference type="NCBI Taxonomy" id="6289"/>
    <lineage>
        <taxon>Eukaryota</taxon>
        <taxon>Metazoa</taxon>
        <taxon>Ecdysozoa</taxon>
        <taxon>Nematoda</taxon>
        <taxon>Chromadorea</taxon>
        <taxon>Rhabditida</taxon>
        <taxon>Rhabditina</taxon>
        <taxon>Rhabditomorpha</taxon>
        <taxon>Strongyloidea</taxon>
        <taxon>Trichostrongylidae</taxon>
        <taxon>Haemonchus</taxon>
    </lineage>
</organism>
<dbReference type="OrthoDB" id="10494965at2759"/>
<feature type="region of interest" description="Disordered" evidence="1">
    <location>
        <begin position="149"/>
        <end position="291"/>
    </location>
</feature>
<dbReference type="WBParaSite" id="HCON_00165660-00001">
    <property type="protein sequence ID" value="HCON_00165660-00001"/>
    <property type="gene ID" value="HCON_00165660"/>
</dbReference>
<evidence type="ECO:0000313" key="2">
    <source>
        <dbReference type="Proteomes" id="UP000025227"/>
    </source>
</evidence>
<feature type="compositionally biased region" description="Pro residues" evidence="1">
    <location>
        <begin position="181"/>
        <end position="202"/>
    </location>
</feature>
<accession>A0A7I4YZN1</accession>
<protein>
    <submittedName>
        <fullName evidence="3">Uncharacterized protein</fullName>
    </submittedName>
</protein>
<name>A0A7I4YZN1_HAECO</name>
<dbReference type="Proteomes" id="UP000025227">
    <property type="component" value="Unplaced"/>
</dbReference>
<dbReference type="AlphaFoldDB" id="A0A7I4YZN1"/>
<keyword evidence="2" id="KW-1185">Reference proteome</keyword>